<name>A0A498IW67_MALDO</name>
<proteinExistence type="predicted"/>
<keyword evidence="1" id="KW-1133">Transmembrane helix</keyword>
<reference evidence="2 3" key="1">
    <citation type="submission" date="2018-10" db="EMBL/GenBank/DDBJ databases">
        <title>A high-quality apple genome assembly.</title>
        <authorList>
            <person name="Hu J."/>
        </authorList>
    </citation>
    <scope>NUCLEOTIDE SEQUENCE [LARGE SCALE GENOMIC DNA]</scope>
    <source>
        <strain evidence="3">cv. HFTH1</strain>
        <tissue evidence="2">Young leaf</tissue>
    </source>
</reference>
<keyword evidence="3" id="KW-1185">Reference proteome</keyword>
<feature type="transmembrane region" description="Helical" evidence="1">
    <location>
        <begin position="12"/>
        <end position="30"/>
    </location>
</feature>
<gene>
    <name evidence="2" type="ORF">DVH24_021798</name>
</gene>
<evidence type="ECO:0000256" key="1">
    <source>
        <dbReference type="SAM" id="Phobius"/>
    </source>
</evidence>
<sequence>MPRTLTLARFKALLLFIFVILNLYFLFLHTPSTLLSRYTSSPTTCYHLVFAVASSRSWSRREPYLILWCFPTSTFAFAFLDRVPIDFFGEKSIAPVVVSSDTSFAVARRVMMIEEKDDGVGLKGGWR</sequence>
<dbReference type="AlphaFoldDB" id="A0A498IW67"/>
<keyword evidence="1" id="KW-0812">Transmembrane</keyword>
<accession>A0A498IW67</accession>
<evidence type="ECO:0000313" key="3">
    <source>
        <dbReference type="Proteomes" id="UP000290289"/>
    </source>
</evidence>
<dbReference type="Proteomes" id="UP000290289">
    <property type="component" value="Chromosome 10"/>
</dbReference>
<organism evidence="2 3">
    <name type="scientific">Malus domestica</name>
    <name type="common">Apple</name>
    <name type="synonym">Pyrus malus</name>
    <dbReference type="NCBI Taxonomy" id="3750"/>
    <lineage>
        <taxon>Eukaryota</taxon>
        <taxon>Viridiplantae</taxon>
        <taxon>Streptophyta</taxon>
        <taxon>Embryophyta</taxon>
        <taxon>Tracheophyta</taxon>
        <taxon>Spermatophyta</taxon>
        <taxon>Magnoliopsida</taxon>
        <taxon>eudicotyledons</taxon>
        <taxon>Gunneridae</taxon>
        <taxon>Pentapetalae</taxon>
        <taxon>rosids</taxon>
        <taxon>fabids</taxon>
        <taxon>Rosales</taxon>
        <taxon>Rosaceae</taxon>
        <taxon>Amygdaloideae</taxon>
        <taxon>Maleae</taxon>
        <taxon>Malus</taxon>
    </lineage>
</organism>
<dbReference type="EMBL" id="RDQH01000336">
    <property type="protein sequence ID" value="RXH86525.1"/>
    <property type="molecule type" value="Genomic_DNA"/>
</dbReference>
<protein>
    <submittedName>
        <fullName evidence="2">Uncharacterized protein</fullName>
    </submittedName>
</protein>
<comment type="caution">
    <text evidence="2">The sequence shown here is derived from an EMBL/GenBank/DDBJ whole genome shotgun (WGS) entry which is preliminary data.</text>
</comment>
<keyword evidence="1" id="KW-0472">Membrane</keyword>
<evidence type="ECO:0000313" key="2">
    <source>
        <dbReference type="EMBL" id="RXH86525.1"/>
    </source>
</evidence>